<proteinExistence type="inferred from homology"/>
<organism evidence="5 6">
    <name type="scientific">Halobium palmae</name>
    <dbReference type="NCBI Taxonomy" id="1776492"/>
    <lineage>
        <taxon>Archaea</taxon>
        <taxon>Methanobacteriati</taxon>
        <taxon>Methanobacteriota</taxon>
        <taxon>Stenosarchaea group</taxon>
        <taxon>Halobacteria</taxon>
        <taxon>Halobacteriales</taxon>
        <taxon>Haloferacaceae</taxon>
        <taxon>Halobium</taxon>
    </lineage>
</organism>
<sequence>MTTIDVDGDDAADGLMTLVLAVVDILVDALEREALRRMESDRLTDEEIERLGTQLASIEAEVEQMKEERGIEDEVSRLREDLDRLVDDTVRSAGGEAVFEEVTRTR</sequence>
<comment type="subcellular location">
    <subcellularLocation>
        <location evidence="2">Gas vesicle</location>
    </subcellularLocation>
</comment>
<reference evidence="5 6" key="1">
    <citation type="journal article" date="2019" name="Int. J. Syst. Evol. Microbiol.">
        <title>The Global Catalogue of Microorganisms (GCM) 10K type strain sequencing project: providing services to taxonomists for standard genome sequencing and annotation.</title>
        <authorList>
            <consortium name="The Broad Institute Genomics Platform"/>
            <consortium name="The Broad Institute Genome Sequencing Center for Infectious Disease"/>
            <person name="Wu L."/>
            <person name="Ma J."/>
        </authorList>
    </citation>
    <scope>NUCLEOTIDE SEQUENCE [LARGE SCALE GENOMIC DNA]</scope>
    <source>
        <strain evidence="5 6">NBRC 111368</strain>
    </source>
</reference>
<comment type="caution">
    <text evidence="5">The sequence shown here is derived from an EMBL/GenBank/DDBJ whole genome shotgun (WGS) entry which is preliminary data.</text>
</comment>
<evidence type="ECO:0000256" key="4">
    <source>
        <dbReference type="SAM" id="Coils"/>
    </source>
</evidence>
<dbReference type="Proteomes" id="UP001596328">
    <property type="component" value="Unassembled WGS sequence"/>
</dbReference>
<evidence type="ECO:0000313" key="6">
    <source>
        <dbReference type="Proteomes" id="UP001596328"/>
    </source>
</evidence>
<feature type="coiled-coil region" evidence="4">
    <location>
        <begin position="48"/>
        <end position="88"/>
    </location>
</feature>
<gene>
    <name evidence="5" type="ORF">ACFQE1_18730</name>
</gene>
<keyword evidence="6" id="KW-1185">Reference proteome</keyword>
<dbReference type="AlphaFoldDB" id="A0ABD5S463"/>
<dbReference type="InterPro" id="IPR007805">
    <property type="entry name" value="GvpK"/>
</dbReference>
<protein>
    <submittedName>
        <fullName evidence="5">Gas vesicle protein K</fullName>
    </submittedName>
</protein>
<evidence type="ECO:0000313" key="5">
    <source>
        <dbReference type="EMBL" id="MFC6726360.1"/>
    </source>
</evidence>
<dbReference type="GO" id="GO:0031411">
    <property type="term" value="C:gas vesicle"/>
    <property type="evidence" value="ECO:0007669"/>
    <property type="project" value="UniProtKB-SubCell"/>
</dbReference>
<comment type="similarity">
    <text evidence="3">Belongs to the gas vesicle GvpK family.</text>
</comment>
<evidence type="ECO:0000256" key="3">
    <source>
        <dbReference type="ARBA" id="ARBA00035659"/>
    </source>
</evidence>
<accession>A0ABD5S463</accession>
<dbReference type="PANTHER" id="PTHR40137">
    <property type="entry name" value="PROTEIN GVPK 1"/>
    <property type="match status" value="1"/>
</dbReference>
<dbReference type="EMBL" id="JBHSWU010001062">
    <property type="protein sequence ID" value="MFC6726360.1"/>
    <property type="molecule type" value="Genomic_DNA"/>
</dbReference>
<keyword evidence="4" id="KW-0175">Coiled coil</keyword>
<evidence type="ECO:0000256" key="2">
    <source>
        <dbReference type="ARBA" id="ARBA00035108"/>
    </source>
</evidence>
<name>A0ABD5S463_9EURY</name>
<dbReference type="Pfam" id="PF05121">
    <property type="entry name" value="GvpK"/>
    <property type="match status" value="1"/>
</dbReference>
<keyword evidence="1" id="KW-0304">Gas vesicle</keyword>
<evidence type="ECO:0000256" key="1">
    <source>
        <dbReference type="ARBA" id="ARBA00022987"/>
    </source>
</evidence>
<dbReference type="PANTHER" id="PTHR40137:SF2">
    <property type="entry name" value="PROTEIN GVPK 1"/>
    <property type="match status" value="1"/>
</dbReference>